<dbReference type="Proteomes" id="UP001524642">
    <property type="component" value="Unassembled WGS sequence"/>
</dbReference>
<sequence length="73" mass="7871">MAIAHGPTLRATAIDGREQGSIAFGSARDWRSTLSDEEVARASAGGRSYFEDRGSTWRLELHRAAQPAAQRAA</sequence>
<proteinExistence type="predicted"/>
<keyword evidence="2" id="KW-1185">Reference proteome</keyword>
<dbReference type="EMBL" id="JANJOU010000003">
    <property type="protein sequence ID" value="MCR0981815.1"/>
    <property type="molecule type" value="Genomic_DNA"/>
</dbReference>
<organism evidence="1 2">
    <name type="scientific">Roseomonas populi</name>
    <dbReference type="NCBI Taxonomy" id="3121582"/>
    <lineage>
        <taxon>Bacteria</taxon>
        <taxon>Pseudomonadati</taxon>
        <taxon>Pseudomonadota</taxon>
        <taxon>Alphaproteobacteria</taxon>
        <taxon>Acetobacterales</taxon>
        <taxon>Roseomonadaceae</taxon>
        <taxon>Roseomonas</taxon>
    </lineage>
</organism>
<comment type="caution">
    <text evidence="1">The sequence shown here is derived from an EMBL/GenBank/DDBJ whole genome shotgun (WGS) entry which is preliminary data.</text>
</comment>
<dbReference type="RefSeq" id="WP_257715477.1">
    <property type="nucleotide sequence ID" value="NZ_JANJOU010000003.1"/>
</dbReference>
<accession>A0ABT1X155</accession>
<name>A0ABT1X155_9PROT</name>
<evidence type="ECO:0000313" key="1">
    <source>
        <dbReference type="EMBL" id="MCR0981815.1"/>
    </source>
</evidence>
<gene>
    <name evidence="1" type="ORF">NRP21_07110</name>
</gene>
<protein>
    <submittedName>
        <fullName evidence="1">Uncharacterized protein</fullName>
    </submittedName>
</protein>
<evidence type="ECO:0000313" key="2">
    <source>
        <dbReference type="Proteomes" id="UP001524642"/>
    </source>
</evidence>
<reference evidence="1 2" key="1">
    <citation type="submission" date="2022-06" db="EMBL/GenBank/DDBJ databases">
        <title>Roseomonas CN29.</title>
        <authorList>
            <person name="Cheng Y."/>
            <person name="He X."/>
        </authorList>
    </citation>
    <scope>NUCLEOTIDE SEQUENCE [LARGE SCALE GENOMIC DNA]</scope>
    <source>
        <strain evidence="1 2">CN29</strain>
    </source>
</reference>